<protein>
    <submittedName>
        <fullName evidence="1">Uncharacterized protein</fullName>
    </submittedName>
</protein>
<dbReference type="EMBL" id="OY288114">
    <property type="protein sequence ID" value="CAJ0867000.1"/>
    <property type="molecule type" value="Genomic_DNA"/>
</dbReference>
<name>A0AA48R9P5_9ZZZZ</name>
<evidence type="ECO:0000313" key="1">
    <source>
        <dbReference type="EMBL" id="CAJ0867000.1"/>
    </source>
</evidence>
<reference evidence="1" key="1">
    <citation type="submission" date="2023-07" db="EMBL/GenBank/DDBJ databases">
        <authorList>
            <person name="Pelsma A.J. K."/>
        </authorList>
    </citation>
    <scope>NUCLEOTIDE SEQUENCE</scope>
</reference>
<gene>
    <name evidence="1" type="ORF">AMST5_01912</name>
</gene>
<sequence length="110" mass="11581">MAGMKGRLIAKAARFPAQVAASTSPAACVLRTLYKQKSPLAAVAERGLNCRSNISYWCSASPCSAMSSPSRSSSPETRSFVNSETIFSVISVPMTHQTTVTSTPMACTTS</sequence>
<proteinExistence type="predicted"/>
<organism evidence="1">
    <name type="scientific">freshwater sediment metagenome</name>
    <dbReference type="NCBI Taxonomy" id="556182"/>
    <lineage>
        <taxon>unclassified sequences</taxon>
        <taxon>metagenomes</taxon>
        <taxon>ecological metagenomes</taxon>
    </lineage>
</organism>
<dbReference type="AlphaFoldDB" id="A0AA48R9P5"/>
<accession>A0AA48R9P5</accession>